<dbReference type="AlphaFoldDB" id="A0A5D4TPI7"/>
<protein>
    <submittedName>
        <fullName evidence="2">Helix-turn-helix transcriptional regulator</fullName>
    </submittedName>
</protein>
<name>A0A5D4TPI7_9BACI</name>
<dbReference type="Gene3D" id="1.10.260.40">
    <property type="entry name" value="lambda repressor-like DNA-binding domains"/>
    <property type="match status" value="1"/>
</dbReference>
<dbReference type="SUPFAM" id="SSF47413">
    <property type="entry name" value="lambda repressor-like DNA-binding domains"/>
    <property type="match status" value="1"/>
</dbReference>
<evidence type="ECO:0000313" key="3">
    <source>
        <dbReference type="Proteomes" id="UP000324269"/>
    </source>
</evidence>
<dbReference type="CDD" id="cd00093">
    <property type="entry name" value="HTH_XRE"/>
    <property type="match status" value="1"/>
</dbReference>
<evidence type="ECO:0000313" key="2">
    <source>
        <dbReference type="EMBL" id="TYS83626.1"/>
    </source>
</evidence>
<dbReference type="OrthoDB" id="2470416at2"/>
<comment type="caution">
    <text evidence="2">The sequence shown here is derived from an EMBL/GenBank/DDBJ whole genome shotgun (WGS) entry which is preliminary data.</text>
</comment>
<sequence length="467" mass="55078">MLLFYHFPLIIIEFDGIMFLKNSIKSTSIKGVCSWQQLNSFYEKEQVNQMNAALYQEIQKYMQMKNWNKTELSKESGIHISEISRLFNHRQPLSLQNLDAITNAFGLSEDTLYQYYVEECLNKGKHADKRRSIQFLYKCAAEGYVNLYSDLINLMLEEQSKTIRKKNLLYIFTVAEELFQGGIGEKALPLYEVIIESESDRFSEKVAVSYFRRFYIVRGTEKGQHALSFVLDQLAYMPNEIMLEAYMWIMADYYRREEWRQVLNYAEKLKKLAPEGDYYGRALMYKGLALSRVGNSLEEVLNIIDEYSIISEYYAGIAAGNRYAALLDFGKLEYVDEYLSWLESREDIYVGLPRIFETYIRLDRLNDAKTLIERFKHVIDDMAESKEPWLKEKMNLDFRYAHALFQCKNSQFEKGLDELIEVADLSNRIGNMERFKKCLLAFWHYRVHATSQHDKKYSNLLQTGKIE</sequence>
<dbReference type="Proteomes" id="UP000324269">
    <property type="component" value="Unassembled WGS sequence"/>
</dbReference>
<evidence type="ECO:0000259" key="1">
    <source>
        <dbReference type="PROSITE" id="PS50943"/>
    </source>
</evidence>
<dbReference type="GO" id="GO:0003677">
    <property type="term" value="F:DNA binding"/>
    <property type="evidence" value="ECO:0007669"/>
    <property type="project" value="InterPro"/>
</dbReference>
<dbReference type="RefSeq" id="WP_148970148.1">
    <property type="nucleotide sequence ID" value="NZ_JBNIKW010000005.1"/>
</dbReference>
<accession>A0A5D4TPI7</accession>
<dbReference type="InterPro" id="IPR001387">
    <property type="entry name" value="Cro/C1-type_HTH"/>
</dbReference>
<organism evidence="2 3">
    <name type="scientific">Rossellomorea aquimaris</name>
    <dbReference type="NCBI Taxonomy" id="189382"/>
    <lineage>
        <taxon>Bacteria</taxon>
        <taxon>Bacillati</taxon>
        <taxon>Bacillota</taxon>
        <taxon>Bacilli</taxon>
        <taxon>Bacillales</taxon>
        <taxon>Bacillaceae</taxon>
        <taxon>Rossellomorea</taxon>
    </lineage>
</organism>
<dbReference type="PROSITE" id="PS50943">
    <property type="entry name" value="HTH_CROC1"/>
    <property type="match status" value="1"/>
</dbReference>
<gene>
    <name evidence="2" type="ORF">FZC85_16645</name>
</gene>
<reference evidence="2 3" key="1">
    <citation type="submission" date="2019-08" db="EMBL/GenBank/DDBJ databases">
        <title>Bacillus genomes from the desert of Cuatro Cienegas, Coahuila.</title>
        <authorList>
            <person name="Olmedo-Alvarez G."/>
        </authorList>
    </citation>
    <scope>NUCLEOTIDE SEQUENCE [LARGE SCALE GENOMIC DNA]</scope>
    <source>
        <strain evidence="2 3">CH87b_3T</strain>
    </source>
</reference>
<dbReference type="SMART" id="SM00530">
    <property type="entry name" value="HTH_XRE"/>
    <property type="match status" value="1"/>
</dbReference>
<dbReference type="InterPro" id="IPR010982">
    <property type="entry name" value="Lambda_DNA-bd_dom_sf"/>
</dbReference>
<proteinExistence type="predicted"/>
<dbReference type="EMBL" id="VTEZ01000005">
    <property type="protein sequence ID" value="TYS83626.1"/>
    <property type="molecule type" value="Genomic_DNA"/>
</dbReference>
<dbReference type="Pfam" id="PF01381">
    <property type="entry name" value="HTH_3"/>
    <property type="match status" value="1"/>
</dbReference>
<feature type="domain" description="HTH cro/C1-type" evidence="1">
    <location>
        <begin position="58"/>
        <end position="112"/>
    </location>
</feature>